<keyword evidence="2 4" id="KW-0547">Nucleotide-binding</keyword>
<evidence type="ECO:0000259" key="5">
    <source>
        <dbReference type="PROSITE" id="PS50975"/>
    </source>
</evidence>
<proteinExistence type="predicted"/>
<dbReference type="Gene3D" id="3.30.1490.20">
    <property type="entry name" value="ATP-grasp fold, A domain"/>
    <property type="match status" value="1"/>
</dbReference>
<dbReference type="EMBL" id="VOTZ01000006">
    <property type="protein sequence ID" value="MCQ1538193.1"/>
    <property type="molecule type" value="Genomic_DNA"/>
</dbReference>
<dbReference type="Gene3D" id="3.30.470.20">
    <property type="entry name" value="ATP-grasp fold, B domain"/>
    <property type="match status" value="1"/>
</dbReference>
<evidence type="ECO:0000256" key="4">
    <source>
        <dbReference type="PROSITE-ProRule" id="PRU00409"/>
    </source>
</evidence>
<dbReference type="GO" id="GO:0016874">
    <property type="term" value="F:ligase activity"/>
    <property type="evidence" value="ECO:0007669"/>
    <property type="project" value="UniProtKB-KW"/>
</dbReference>
<evidence type="ECO:0000313" key="7">
    <source>
        <dbReference type="Proteomes" id="UP001524383"/>
    </source>
</evidence>
<accession>A0ABD4TJS4</accession>
<dbReference type="RefSeq" id="WP_255332139.1">
    <property type="nucleotide sequence ID" value="NZ_VOTZ01000006.1"/>
</dbReference>
<dbReference type="InterPro" id="IPR011095">
    <property type="entry name" value="Dala_Dala_lig_C"/>
</dbReference>
<name>A0ABD4TJS4_9EURY</name>
<evidence type="ECO:0000256" key="1">
    <source>
        <dbReference type="ARBA" id="ARBA00022598"/>
    </source>
</evidence>
<dbReference type="PROSITE" id="PS50975">
    <property type="entry name" value="ATP_GRASP"/>
    <property type="match status" value="1"/>
</dbReference>
<gene>
    <name evidence="6" type="ORF">FTO68_04195</name>
</gene>
<evidence type="ECO:0000256" key="3">
    <source>
        <dbReference type="ARBA" id="ARBA00022840"/>
    </source>
</evidence>
<sequence length="357" mass="39395">MRKAVIVIGAGKSQVLVIKKAKSMGFAVIGVDRDRNAPGFTLCDEKVYLSTYESQPIIERIKDLMTVYDLRGVINRSSGVPVVTCADICSAFHLPGVATQAVKKIIDKSQLISFCNKNNISAPHCIAVNSFKELNQYTVRYPCIVKPALSTVGKCGVTHVEREKELEQAFKKAKKISVTGFVNIEEYIEGRDVSLISVVRDGVVYPITLLDEINTRDQSGEIVGVGFAVPSIFTNQNEELKIHALAADVVTTFNLGTTIFIMSCRCNFKDNPRLIEIHLDLGGDLVLDQLIPASTDFDIVSFFIRVLTGDEPKVFKNDFTPAAIIYGREDGLISERGCTLIQRNSREELSKVLDSLL</sequence>
<dbReference type="Proteomes" id="UP001524383">
    <property type="component" value="Unassembled WGS sequence"/>
</dbReference>
<dbReference type="PANTHER" id="PTHR43585:SF2">
    <property type="entry name" value="ATP-GRASP ENZYME FSQD"/>
    <property type="match status" value="1"/>
</dbReference>
<evidence type="ECO:0000256" key="2">
    <source>
        <dbReference type="ARBA" id="ARBA00022741"/>
    </source>
</evidence>
<keyword evidence="7" id="KW-1185">Reference proteome</keyword>
<dbReference type="PANTHER" id="PTHR43585">
    <property type="entry name" value="FUMIPYRROLE BIOSYNTHESIS PROTEIN C"/>
    <property type="match status" value="1"/>
</dbReference>
<keyword evidence="3 4" id="KW-0067">ATP-binding</keyword>
<dbReference type="SUPFAM" id="SSF56059">
    <property type="entry name" value="Glutathione synthetase ATP-binding domain-like"/>
    <property type="match status" value="1"/>
</dbReference>
<comment type="caution">
    <text evidence="6">The sequence shown here is derived from an EMBL/GenBank/DDBJ whole genome shotgun (WGS) entry which is preliminary data.</text>
</comment>
<dbReference type="Pfam" id="PF07478">
    <property type="entry name" value="Dala_Dala_lig_C"/>
    <property type="match status" value="1"/>
</dbReference>
<dbReference type="AlphaFoldDB" id="A0ABD4TJS4"/>
<keyword evidence="1" id="KW-0436">Ligase</keyword>
<dbReference type="InterPro" id="IPR011761">
    <property type="entry name" value="ATP-grasp"/>
</dbReference>
<evidence type="ECO:0000313" key="6">
    <source>
        <dbReference type="EMBL" id="MCQ1538193.1"/>
    </source>
</evidence>
<dbReference type="Gene3D" id="3.40.50.20">
    <property type="match status" value="1"/>
</dbReference>
<dbReference type="InterPro" id="IPR052032">
    <property type="entry name" value="ATP-dep_AA_Ligase"/>
</dbReference>
<dbReference type="InterPro" id="IPR013815">
    <property type="entry name" value="ATP_grasp_subdomain_1"/>
</dbReference>
<organism evidence="6 7">
    <name type="scientific">Methanocalculus taiwanensis</name>
    <dbReference type="NCBI Taxonomy" id="106207"/>
    <lineage>
        <taxon>Archaea</taxon>
        <taxon>Methanobacteriati</taxon>
        <taxon>Methanobacteriota</taxon>
        <taxon>Stenosarchaea group</taxon>
        <taxon>Methanomicrobia</taxon>
        <taxon>Methanomicrobiales</taxon>
        <taxon>Methanocalculaceae</taxon>
        <taxon>Methanocalculus</taxon>
    </lineage>
</organism>
<reference evidence="6 7" key="1">
    <citation type="submission" date="2019-08" db="EMBL/GenBank/DDBJ databases">
        <authorList>
            <person name="Chen S.-C."/>
            <person name="Lai M.-C."/>
            <person name="You Y.-T."/>
        </authorList>
    </citation>
    <scope>NUCLEOTIDE SEQUENCE [LARGE SCALE GENOMIC DNA]</scope>
    <source>
        <strain evidence="6 7">P2F9704a</strain>
    </source>
</reference>
<protein>
    <submittedName>
        <fullName evidence="6">ATP-grasp domain-containing protein</fullName>
    </submittedName>
</protein>
<dbReference type="GO" id="GO:0005524">
    <property type="term" value="F:ATP binding"/>
    <property type="evidence" value="ECO:0007669"/>
    <property type="project" value="UniProtKB-UniRule"/>
</dbReference>
<feature type="domain" description="ATP-grasp" evidence="5">
    <location>
        <begin position="112"/>
        <end position="308"/>
    </location>
</feature>